<evidence type="ECO:0000313" key="2">
    <source>
        <dbReference type="Proteomes" id="UP000790377"/>
    </source>
</evidence>
<sequence>MCNLELTQLCLLLSLSYVPSGTHPRHMGLMIPIPQIETRLMTKSSIVPLARIPRPPHTSRIPDSPGSSQFSILLHDAIR</sequence>
<reference evidence="1" key="1">
    <citation type="journal article" date="2021" name="New Phytol.">
        <title>Evolutionary innovations through gain and loss of genes in the ectomycorrhizal Boletales.</title>
        <authorList>
            <person name="Wu G."/>
            <person name="Miyauchi S."/>
            <person name="Morin E."/>
            <person name="Kuo A."/>
            <person name="Drula E."/>
            <person name="Varga T."/>
            <person name="Kohler A."/>
            <person name="Feng B."/>
            <person name="Cao Y."/>
            <person name="Lipzen A."/>
            <person name="Daum C."/>
            <person name="Hundley H."/>
            <person name="Pangilinan J."/>
            <person name="Johnson J."/>
            <person name="Barry K."/>
            <person name="LaButti K."/>
            <person name="Ng V."/>
            <person name="Ahrendt S."/>
            <person name="Min B."/>
            <person name="Choi I.G."/>
            <person name="Park H."/>
            <person name="Plett J.M."/>
            <person name="Magnuson J."/>
            <person name="Spatafora J.W."/>
            <person name="Nagy L.G."/>
            <person name="Henrissat B."/>
            <person name="Grigoriev I.V."/>
            <person name="Yang Z.L."/>
            <person name="Xu J."/>
            <person name="Martin F.M."/>
        </authorList>
    </citation>
    <scope>NUCLEOTIDE SEQUENCE</scope>
    <source>
        <strain evidence="1">ATCC 28755</strain>
    </source>
</reference>
<protein>
    <submittedName>
        <fullName evidence="1">Uncharacterized protein</fullName>
    </submittedName>
</protein>
<accession>A0ACB7ZX12</accession>
<proteinExistence type="predicted"/>
<dbReference type="EMBL" id="MU268163">
    <property type="protein sequence ID" value="KAH7905570.1"/>
    <property type="molecule type" value="Genomic_DNA"/>
</dbReference>
<gene>
    <name evidence="1" type="ORF">BJ138DRAFT_1164490</name>
</gene>
<keyword evidence="2" id="KW-1185">Reference proteome</keyword>
<dbReference type="Proteomes" id="UP000790377">
    <property type="component" value="Unassembled WGS sequence"/>
</dbReference>
<name>A0ACB7ZX12_9AGAM</name>
<evidence type="ECO:0000313" key="1">
    <source>
        <dbReference type="EMBL" id="KAH7905570.1"/>
    </source>
</evidence>
<comment type="caution">
    <text evidence="1">The sequence shown here is derived from an EMBL/GenBank/DDBJ whole genome shotgun (WGS) entry which is preliminary data.</text>
</comment>
<organism evidence="1 2">
    <name type="scientific">Hygrophoropsis aurantiaca</name>
    <dbReference type="NCBI Taxonomy" id="72124"/>
    <lineage>
        <taxon>Eukaryota</taxon>
        <taxon>Fungi</taxon>
        <taxon>Dikarya</taxon>
        <taxon>Basidiomycota</taxon>
        <taxon>Agaricomycotina</taxon>
        <taxon>Agaricomycetes</taxon>
        <taxon>Agaricomycetidae</taxon>
        <taxon>Boletales</taxon>
        <taxon>Coniophorineae</taxon>
        <taxon>Hygrophoropsidaceae</taxon>
        <taxon>Hygrophoropsis</taxon>
    </lineage>
</organism>